<dbReference type="InterPro" id="IPR011701">
    <property type="entry name" value="MFS"/>
</dbReference>
<feature type="transmembrane region" description="Helical" evidence="8">
    <location>
        <begin position="77"/>
        <end position="97"/>
    </location>
</feature>
<feature type="transmembrane region" description="Helical" evidence="8">
    <location>
        <begin position="301"/>
        <end position="324"/>
    </location>
</feature>
<reference evidence="10 11" key="1">
    <citation type="submission" date="2021-01" db="EMBL/GenBank/DDBJ databases">
        <title>Whole genome shotgun sequence of Asanoa siamensis NBRC 107932.</title>
        <authorList>
            <person name="Komaki H."/>
            <person name="Tamura T."/>
        </authorList>
    </citation>
    <scope>NUCLEOTIDE SEQUENCE [LARGE SCALE GENOMIC DNA]</scope>
    <source>
        <strain evidence="10 11">NBRC 107932</strain>
    </source>
</reference>
<evidence type="ECO:0000256" key="3">
    <source>
        <dbReference type="ARBA" id="ARBA00022475"/>
    </source>
</evidence>
<evidence type="ECO:0000259" key="9">
    <source>
        <dbReference type="PROSITE" id="PS50850"/>
    </source>
</evidence>
<evidence type="ECO:0000313" key="10">
    <source>
        <dbReference type="EMBL" id="GIF72106.1"/>
    </source>
</evidence>
<keyword evidence="3" id="KW-1003">Cell membrane</keyword>
<keyword evidence="4 8" id="KW-0812">Transmembrane</keyword>
<dbReference type="Gene3D" id="1.20.1720.10">
    <property type="entry name" value="Multidrug resistance protein D"/>
    <property type="match status" value="1"/>
</dbReference>
<comment type="caution">
    <text evidence="10">The sequence shown here is derived from an EMBL/GenBank/DDBJ whole genome shotgun (WGS) entry which is preliminary data.</text>
</comment>
<feature type="transmembrane region" description="Helical" evidence="8">
    <location>
        <begin position="230"/>
        <end position="251"/>
    </location>
</feature>
<dbReference type="InterPro" id="IPR036259">
    <property type="entry name" value="MFS_trans_sf"/>
</dbReference>
<evidence type="ECO:0000256" key="7">
    <source>
        <dbReference type="SAM" id="MobiDB-lite"/>
    </source>
</evidence>
<feature type="region of interest" description="Disordered" evidence="7">
    <location>
        <begin position="1"/>
        <end position="36"/>
    </location>
</feature>
<sequence>MSTVNSRRPAESAEVSPAESRKGDGQVQPDSPTSELDPRRWRALALLCGLQFMILLDITVVNVALPRIQDSLGFSEAGLTWVVNGYVLMAGGLLMLGGRLADFYGRRRLLLTGVAIFLVSSVICGAAVNQPMMIIGRLGQGVAEAIAAPASLGLIALMFTDPKERTKALGLWGGLVALGGTLGYVISGLLTDLASWRWIFYVNVPVAVLVLLILPRLVSESRMVRAKGQSLDVVGATTLTTGLVAIVFGLLQAAEHPWGTARVILPLLAGVALLLTCVIVERRAAHPLIPLEFFANRTRSVINVTSLFYMAAFISYTFMLTLFAQHILGFSPLQGGLAWLPLGFSIGAGIGLGTALTPKLGVKLVAAIGFIGAGVGLFLTSFISVDSSYVGGMLPGMIVFGVFAGATMPAATNAALHGVTAQDSSLASGVQSTAQQVGSALGLAVLVTLAMRHATGEIMSGTEPNLAVTSGYVLAFQIGAGLMVLGGVLILTLMEKVSAELRDPTAEMVEATR</sequence>
<proteinExistence type="predicted"/>
<accession>A0ABQ4CLF6</accession>
<dbReference type="PROSITE" id="PS00216">
    <property type="entry name" value="SUGAR_TRANSPORT_1"/>
    <property type="match status" value="1"/>
</dbReference>
<feature type="transmembrane region" description="Helical" evidence="8">
    <location>
        <begin position="263"/>
        <end position="280"/>
    </location>
</feature>
<dbReference type="PANTHER" id="PTHR42718">
    <property type="entry name" value="MAJOR FACILITATOR SUPERFAMILY MULTIDRUG TRANSPORTER MFSC"/>
    <property type="match status" value="1"/>
</dbReference>
<feature type="transmembrane region" description="Helical" evidence="8">
    <location>
        <begin position="397"/>
        <end position="416"/>
    </location>
</feature>
<dbReference type="PRINTS" id="PR01036">
    <property type="entry name" value="TCRTETB"/>
</dbReference>
<feature type="transmembrane region" description="Helical" evidence="8">
    <location>
        <begin position="198"/>
        <end position="218"/>
    </location>
</feature>
<organism evidence="10 11">
    <name type="scientific">Asanoa siamensis</name>
    <dbReference type="NCBI Taxonomy" id="926357"/>
    <lineage>
        <taxon>Bacteria</taxon>
        <taxon>Bacillati</taxon>
        <taxon>Actinomycetota</taxon>
        <taxon>Actinomycetes</taxon>
        <taxon>Micromonosporales</taxon>
        <taxon>Micromonosporaceae</taxon>
        <taxon>Asanoa</taxon>
    </lineage>
</organism>
<feature type="transmembrane region" description="Helical" evidence="8">
    <location>
        <begin position="336"/>
        <end position="357"/>
    </location>
</feature>
<feature type="transmembrane region" description="Helical" evidence="8">
    <location>
        <begin position="43"/>
        <end position="65"/>
    </location>
</feature>
<dbReference type="Proteomes" id="UP000604117">
    <property type="component" value="Unassembled WGS sequence"/>
</dbReference>
<keyword evidence="6 8" id="KW-0472">Membrane</keyword>
<dbReference type="InterPro" id="IPR005829">
    <property type="entry name" value="Sugar_transporter_CS"/>
</dbReference>
<feature type="transmembrane region" description="Helical" evidence="8">
    <location>
        <begin position="169"/>
        <end position="186"/>
    </location>
</feature>
<dbReference type="Gene3D" id="1.20.1250.20">
    <property type="entry name" value="MFS general substrate transporter like domains"/>
    <property type="match status" value="1"/>
</dbReference>
<feature type="transmembrane region" description="Helical" evidence="8">
    <location>
        <begin position="437"/>
        <end position="454"/>
    </location>
</feature>
<evidence type="ECO:0000313" key="11">
    <source>
        <dbReference type="Proteomes" id="UP000604117"/>
    </source>
</evidence>
<protein>
    <submittedName>
        <fullName evidence="10">MFS transporter</fullName>
    </submittedName>
</protein>
<feature type="domain" description="Major facilitator superfamily (MFS) profile" evidence="9">
    <location>
        <begin position="43"/>
        <end position="498"/>
    </location>
</feature>
<evidence type="ECO:0000256" key="2">
    <source>
        <dbReference type="ARBA" id="ARBA00022448"/>
    </source>
</evidence>
<keyword evidence="11" id="KW-1185">Reference proteome</keyword>
<evidence type="ECO:0000256" key="5">
    <source>
        <dbReference type="ARBA" id="ARBA00022989"/>
    </source>
</evidence>
<evidence type="ECO:0000256" key="4">
    <source>
        <dbReference type="ARBA" id="ARBA00022692"/>
    </source>
</evidence>
<evidence type="ECO:0000256" key="6">
    <source>
        <dbReference type="ARBA" id="ARBA00023136"/>
    </source>
</evidence>
<dbReference type="EMBL" id="BONE01000009">
    <property type="protein sequence ID" value="GIF72106.1"/>
    <property type="molecule type" value="Genomic_DNA"/>
</dbReference>
<feature type="transmembrane region" description="Helical" evidence="8">
    <location>
        <begin position="134"/>
        <end position="157"/>
    </location>
</feature>
<comment type="subcellular location">
    <subcellularLocation>
        <location evidence="1">Cell membrane</location>
        <topology evidence="1">Multi-pass membrane protein</topology>
    </subcellularLocation>
</comment>
<dbReference type="CDD" id="cd17321">
    <property type="entry name" value="MFS_MMR_MDR_like"/>
    <property type="match status" value="1"/>
</dbReference>
<dbReference type="PROSITE" id="PS50850">
    <property type="entry name" value="MFS"/>
    <property type="match status" value="1"/>
</dbReference>
<feature type="transmembrane region" description="Helical" evidence="8">
    <location>
        <begin position="474"/>
        <end position="494"/>
    </location>
</feature>
<dbReference type="RefSeq" id="WP_203711562.1">
    <property type="nucleotide sequence ID" value="NZ_BONE01000009.1"/>
</dbReference>
<feature type="transmembrane region" description="Helical" evidence="8">
    <location>
        <begin position="109"/>
        <end position="128"/>
    </location>
</feature>
<dbReference type="Pfam" id="PF07690">
    <property type="entry name" value="MFS_1"/>
    <property type="match status" value="1"/>
</dbReference>
<keyword evidence="2" id="KW-0813">Transport</keyword>
<evidence type="ECO:0000256" key="1">
    <source>
        <dbReference type="ARBA" id="ARBA00004651"/>
    </source>
</evidence>
<feature type="transmembrane region" description="Helical" evidence="8">
    <location>
        <begin position="364"/>
        <end position="385"/>
    </location>
</feature>
<name>A0ABQ4CLF6_9ACTN</name>
<dbReference type="SUPFAM" id="SSF103473">
    <property type="entry name" value="MFS general substrate transporter"/>
    <property type="match status" value="1"/>
</dbReference>
<dbReference type="PANTHER" id="PTHR42718:SF46">
    <property type="entry name" value="BLR6921 PROTEIN"/>
    <property type="match status" value="1"/>
</dbReference>
<dbReference type="InterPro" id="IPR020846">
    <property type="entry name" value="MFS_dom"/>
</dbReference>
<evidence type="ECO:0000256" key="8">
    <source>
        <dbReference type="SAM" id="Phobius"/>
    </source>
</evidence>
<keyword evidence="5 8" id="KW-1133">Transmembrane helix</keyword>
<gene>
    <name evidence="10" type="ORF">Asi02nite_16240</name>
</gene>